<feature type="transmembrane region" description="Helical" evidence="1">
    <location>
        <begin position="303"/>
        <end position="319"/>
    </location>
</feature>
<evidence type="ECO:0000313" key="3">
    <source>
        <dbReference type="EMBL" id="CAB3664064.1"/>
    </source>
</evidence>
<dbReference type="InterPro" id="IPR002656">
    <property type="entry name" value="Acyl_transf_3_dom"/>
</dbReference>
<dbReference type="GO" id="GO:0009103">
    <property type="term" value="P:lipopolysaccharide biosynthetic process"/>
    <property type="evidence" value="ECO:0007669"/>
    <property type="project" value="TreeGrafter"/>
</dbReference>
<feature type="domain" description="Acyltransferase 3" evidence="2">
    <location>
        <begin position="9"/>
        <end position="344"/>
    </location>
</feature>
<feature type="transmembrane region" description="Helical" evidence="1">
    <location>
        <begin position="94"/>
        <end position="118"/>
    </location>
</feature>
<reference evidence="3 4" key="1">
    <citation type="submission" date="2020-04" db="EMBL/GenBank/DDBJ databases">
        <authorList>
            <person name="De Canck E."/>
        </authorList>
    </citation>
    <scope>NUCLEOTIDE SEQUENCE [LARGE SCALE GENOMIC DNA]</scope>
    <source>
        <strain evidence="3 4">LMG 3458</strain>
    </source>
</reference>
<sequence>MLTDARDGGIDTLRGMSILLVLLHHFNIAYPMQDTLLAGLLGWPLLHAIARNGNYGVTMFFVISGYLVTRNALDRWGSLGAVRLAPFYGLRLARIVPTLLLTLAVVNALALAGVALFGNRADAAVSLWTTNLAALTGWMNVLVIREGWLNYALGVMWSLSVELAFYLLFPLACLLLRRARMRSVLAAALIIAGPLYRLAHQDGSEAYLYGYLACFDAIAIGGVAAVLARRHPPAFLQRRLVHAAVGIAMLLFYLAWPISASNVLGASAMALGTAVLLLRRPATDRPRTGLAQRLLGRCGRDCYEIYLLHLVVLGLLRTAWPPALTPGDARLALLCAYLAASCLIGALVAGCYSNPANRALRRVFGVTRAAAVTSGTKA</sequence>
<evidence type="ECO:0000256" key="1">
    <source>
        <dbReference type="SAM" id="Phobius"/>
    </source>
</evidence>
<dbReference type="Proteomes" id="UP000494111">
    <property type="component" value="Unassembled WGS sequence"/>
</dbReference>
<feature type="transmembrane region" description="Helical" evidence="1">
    <location>
        <begin position="148"/>
        <end position="176"/>
    </location>
</feature>
<feature type="transmembrane region" description="Helical" evidence="1">
    <location>
        <begin position="240"/>
        <end position="258"/>
    </location>
</feature>
<dbReference type="PANTHER" id="PTHR23028">
    <property type="entry name" value="ACETYLTRANSFERASE"/>
    <property type="match status" value="1"/>
</dbReference>
<name>A0A6S6Z950_9BURK</name>
<dbReference type="GO" id="GO:0016020">
    <property type="term" value="C:membrane"/>
    <property type="evidence" value="ECO:0007669"/>
    <property type="project" value="TreeGrafter"/>
</dbReference>
<accession>A0A6S6Z950</accession>
<organism evidence="3 4">
    <name type="scientific">Achromobacter deleyi</name>
    <dbReference type="NCBI Taxonomy" id="1353891"/>
    <lineage>
        <taxon>Bacteria</taxon>
        <taxon>Pseudomonadati</taxon>
        <taxon>Pseudomonadota</taxon>
        <taxon>Betaproteobacteria</taxon>
        <taxon>Burkholderiales</taxon>
        <taxon>Alcaligenaceae</taxon>
        <taxon>Achromobacter</taxon>
    </lineage>
</organism>
<gene>
    <name evidence="3" type="ORF">LMG3458_00744</name>
</gene>
<feature type="transmembrane region" description="Helical" evidence="1">
    <location>
        <begin position="183"/>
        <end position="200"/>
    </location>
</feature>
<evidence type="ECO:0000313" key="4">
    <source>
        <dbReference type="Proteomes" id="UP000494111"/>
    </source>
</evidence>
<dbReference type="InterPro" id="IPR050879">
    <property type="entry name" value="Acyltransferase_3"/>
</dbReference>
<feature type="transmembrane region" description="Helical" evidence="1">
    <location>
        <begin position="206"/>
        <end position="228"/>
    </location>
</feature>
<dbReference type="AlphaFoldDB" id="A0A6S6Z950"/>
<feature type="transmembrane region" description="Helical" evidence="1">
    <location>
        <begin position="331"/>
        <end position="352"/>
    </location>
</feature>
<dbReference type="Pfam" id="PF01757">
    <property type="entry name" value="Acyl_transf_3"/>
    <property type="match status" value="1"/>
</dbReference>
<keyword evidence="1" id="KW-1133">Transmembrane helix</keyword>
<keyword evidence="1" id="KW-0472">Membrane</keyword>
<dbReference type="GO" id="GO:0016747">
    <property type="term" value="F:acyltransferase activity, transferring groups other than amino-acyl groups"/>
    <property type="evidence" value="ECO:0007669"/>
    <property type="project" value="InterPro"/>
</dbReference>
<dbReference type="PANTHER" id="PTHR23028:SF53">
    <property type="entry name" value="ACYL_TRANSF_3 DOMAIN-CONTAINING PROTEIN"/>
    <property type="match status" value="1"/>
</dbReference>
<feature type="transmembrane region" description="Helical" evidence="1">
    <location>
        <begin position="264"/>
        <end position="282"/>
    </location>
</feature>
<dbReference type="RefSeq" id="WP_175191312.1">
    <property type="nucleotide sequence ID" value="NZ_CADIJO010000002.1"/>
</dbReference>
<evidence type="ECO:0000259" key="2">
    <source>
        <dbReference type="Pfam" id="PF01757"/>
    </source>
</evidence>
<dbReference type="EMBL" id="CADIJO010000002">
    <property type="protein sequence ID" value="CAB3664064.1"/>
    <property type="molecule type" value="Genomic_DNA"/>
</dbReference>
<proteinExistence type="predicted"/>
<keyword evidence="1" id="KW-0812">Transmembrane</keyword>
<protein>
    <recommendedName>
        <fullName evidence="2">Acyltransferase 3 domain-containing protein</fullName>
    </recommendedName>
</protein>